<dbReference type="InterPro" id="IPR036397">
    <property type="entry name" value="RNaseH_sf"/>
</dbReference>
<dbReference type="GO" id="GO:0003676">
    <property type="term" value="F:nucleic acid binding"/>
    <property type="evidence" value="ECO:0007669"/>
    <property type="project" value="InterPro"/>
</dbReference>
<dbReference type="EMBL" id="MAHX01000008">
    <property type="protein sequence ID" value="OPC67070.1"/>
    <property type="molecule type" value="Genomic_DNA"/>
</dbReference>
<keyword evidence="3" id="KW-1185">Reference proteome</keyword>
<dbReference type="InterPro" id="IPR001584">
    <property type="entry name" value="Integrase_cat-core"/>
</dbReference>
<dbReference type="PANTHER" id="PTHR46889">
    <property type="entry name" value="TRANSPOSASE INSF FOR INSERTION SEQUENCE IS3B-RELATED"/>
    <property type="match status" value="1"/>
</dbReference>
<feature type="domain" description="Integrase catalytic" evidence="1">
    <location>
        <begin position="99"/>
        <end position="264"/>
    </location>
</feature>
<dbReference type="Gene3D" id="3.30.420.10">
    <property type="entry name" value="Ribonuclease H-like superfamily/Ribonuclease H"/>
    <property type="match status" value="1"/>
</dbReference>
<comment type="caution">
    <text evidence="2">The sequence shown here is derived from an EMBL/GenBank/DDBJ whole genome shotgun (WGS) entry which is preliminary data.</text>
</comment>
<dbReference type="GO" id="GO:0015074">
    <property type="term" value="P:DNA integration"/>
    <property type="evidence" value="ECO:0007669"/>
    <property type="project" value="InterPro"/>
</dbReference>
<reference evidence="2 3" key="1">
    <citation type="submission" date="2016-06" db="EMBL/GenBank/DDBJ databases">
        <title>Revisiting the taxonomy of the Elizabethkingia Genus based on Whole-Genome Sequencing, Optical Mapping, and MALDI-TOF.</title>
        <authorList>
            <person name="Nicholson A.C."/>
        </authorList>
    </citation>
    <scope>NUCLEOTIDE SEQUENCE [LARGE SCALE GENOMIC DNA]</scope>
    <source>
        <strain evidence="2 3">G4070</strain>
    </source>
</reference>
<dbReference type="PROSITE" id="PS50994">
    <property type="entry name" value="INTEGRASE"/>
    <property type="match status" value="1"/>
</dbReference>
<protein>
    <submittedName>
        <fullName evidence="2">Transposase</fullName>
    </submittedName>
</protein>
<dbReference type="SUPFAM" id="SSF53098">
    <property type="entry name" value="Ribonuclease H-like"/>
    <property type="match status" value="1"/>
</dbReference>
<dbReference type="AlphaFoldDB" id="A0A1T3MS24"/>
<accession>A0A1T3MS24</accession>
<organism evidence="2 3">
    <name type="scientific">Elizabethkingia occulta</name>
    <dbReference type="NCBI Taxonomy" id="1867263"/>
    <lineage>
        <taxon>Bacteria</taxon>
        <taxon>Pseudomonadati</taxon>
        <taxon>Bacteroidota</taxon>
        <taxon>Flavobacteriia</taxon>
        <taxon>Flavobacteriales</taxon>
        <taxon>Weeksellaceae</taxon>
        <taxon>Elizabethkingia</taxon>
    </lineage>
</organism>
<evidence type="ECO:0000313" key="2">
    <source>
        <dbReference type="EMBL" id="OPC67070.1"/>
    </source>
</evidence>
<evidence type="ECO:0000313" key="3">
    <source>
        <dbReference type="Proteomes" id="UP000190813"/>
    </source>
</evidence>
<name>A0A1T3MS24_9FLAO</name>
<gene>
    <name evidence="2" type="ORF">BAZ10_16500</name>
</gene>
<dbReference type="Proteomes" id="UP000190813">
    <property type="component" value="Unassembled WGS sequence"/>
</dbReference>
<dbReference type="InterPro" id="IPR012337">
    <property type="entry name" value="RNaseH-like_sf"/>
</dbReference>
<dbReference type="NCBIfam" id="NF033516">
    <property type="entry name" value="transpos_IS3"/>
    <property type="match status" value="1"/>
</dbReference>
<dbReference type="InterPro" id="IPR050900">
    <property type="entry name" value="Transposase_IS3/IS150/IS904"/>
</dbReference>
<sequence length="281" mass="33625">MFGYSKQAYYKRTKQFNSGNNQERIIELVLSIRKKMPRLGTRKLYALLKSDFNKENIHIGRDQLFKILRSNYLLIPRRHSYFKTTNSRHWMKKYPNIIKEKEPEFSEKIWVADITYLKTKERNYYLHLITDAYSKKIVGYELSDNLQTSSTLKALKQAVKSRIYKHPLIHHSDRGLQYCSKEYIEVLKKNDILISMTENSDPYENAVAERVNGILKYEFGLIDTFENFKNLSQQIDQSIYYYNNLRPHFSLNYNIPSQVHINNNVKLKTYKKQNQNRKILL</sequence>
<dbReference type="InterPro" id="IPR048020">
    <property type="entry name" value="Transpos_IS3"/>
</dbReference>
<proteinExistence type="predicted"/>
<evidence type="ECO:0000259" key="1">
    <source>
        <dbReference type="PROSITE" id="PS50994"/>
    </source>
</evidence>
<dbReference type="Pfam" id="PF00665">
    <property type="entry name" value="rve"/>
    <property type="match status" value="1"/>
</dbReference>
<dbReference type="PANTHER" id="PTHR46889:SF5">
    <property type="entry name" value="INTEGRASE PROTEIN"/>
    <property type="match status" value="1"/>
</dbReference>